<keyword evidence="6 9" id="KW-1133">Transmembrane helix</keyword>
<gene>
    <name evidence="10" type="ORF">WJX75_008473</name>
</gene>
<name>A0ABR2YBS4_9CHLO</name>
<evidence type="ECO:0000256" key="8">
    <source>
        <dbReference type="ARBA" id="ARBA00023136"/>
    </source>
</evidence>
<comment type="caution">
    <text evidence="10">The sequence shown here is derived from an EMBL/GenBank/DDBJ whole genome shotgun (WGS) entry which is preliminary data.</text>
</comment>
<protein>
    <recommendedName>
        <fullName evidence="3">Transmembrane protein 186</fullName>
    </recommendedName>
</protein>
<sequence>MPRWPAAPPDQGAGSQVHQTVPFIVVSNQALRDPLQARRCFSSIASEEKRLTEPNKDGALGKTVLYRGVGMVPFRVLVRLKIFQLAGVAGLAIPINTFLVQGSVSSVQAVMATALVVGCAAASVTLWYYSRRYVGELSLLQRPGERQQSLCFSVLDFWGNREDNIVPPERLIAPLQGCSATQLSEIAEQSLLPIDVEGDRQYIISLRHGRLVNKQKLMNVLKGGLSREETGT</sequence>
<evidence type="ECO:0000256" key="1">
    <source>
        <dbReference type="ARBA" id="ARBA00004448"/>
    </source>
</evidence>
<evidence type="ECO:0000313" key="11">
    <source>
        <dbReference type="Proteomes" id="UP001491310"/>
    </source>
</evidence>
<feature type="transmembrane region" description="Helical" evidence="9">
    <location>
        <begin position="82"/>
        <end position="100"/>
    </location>
</feature>
<comment type="subcellular location">
    <subcellularLocation>
        <location evidence="1">Mitochondrion inner membrane</location>
        <topology evidence="1">Multi-pass membrane protein</topology>
    </subcellularLocation>
</comment>
<feature type="transmembrane region" description="Helical" evidence="9">
    <location>
        <begin position="106"/>
        <end position="129"/>
    </location>
</feature>
<dbReference type="Proteomes" id="UP001491310">
    <property type="component" value="Unassembled WGS sequence"/>
</dbReference>
<dbReference type="EMBL" id="JALJOT010000017">
    <property type="protein sequence ID" value="KAK9901688.1"/>
    <property type="molecule type" value="Genomic_DNA"/>
</dbReference>
<comment type="similarity">
    <text evidence="2">Belongs to the TMEM186 family.</text>
</comment>
<keyword evidence="8 9" id="KW-0472">Membrane</keyword>
<keyword evidence="4 9" id="KW-0812">Transmembrane</keyword>
<dbReference type="InterPro" id="IPR026571">
    <property type="entry name" value="Tmem186"/>
</dbReference>
<evidence type="ECO:0000256" key="6">
    <source>
        <dbReference type="ARBA" id="ARBA00022989"/>
    </source>
</evidence>
<reference evidence="10 11" key="1">
    <citation type="journal article" date="2024" name="Nat. Commun.">
        <title>Phylogenomics reveals the evolutionary origins of lichenization in chlorophyte algae.</title>
        <authorList>
            <person name="Puginier C."/>
            <person name="Libourel C."/>
            <person name="Otte J."/>
            <person name="Skaloud P."/>
            <person name="Haon M."/>
            <person name="Grisel S."/>
            <person name="Petersen M."/>
            <person name="Berrin J.G."/>
            <person name="Delaux P.M."/>
            <person name="Dal Grande F."/>
            <person name="Keller J."/>
        </authorList>
    </citation>
    <scope>NUCLEOTIDE SEQUENCE [LARGE SCALE GENOMIC DNA]</scope>
    <source>
        <strain evidence="10 11">SAG 216-7</strain>
    </source>
</reference>
<evidence type="ECO:0000256" key="3">
    <source>
        <dbReference type="ARBA" id="ARBA00014604"/>
    </source>
</evidence>
<accession>A0ABR2YBS4</accession>
<evidence type="ECO:0000256" key="5">
    <source>
        <dbReference type="ARBA" id="ARBA00022792"/>
    </source>
</evidence>
<keyword evidence="11" id="KW-1185">Reference proteome</keyword>
<keyword evidence="7" id="KW-0496">Mitochondrion</keyword>
<dbReference type="PANTHER" id="PTHR13603:SF1">
    <property type="entry name" value="TRANSMEMBRANE PROTEIN 186"/>
    <property type="match status" value="1"/>
</dbReference>
<evidence type="ECO:0000256" key="7">
    <source>
        <dbReference type="ARBA" id="ARBA00023128"/>
    </source>
</evidence>
<evidence type="ECO:0000313" key="10">
    <source>
        <dbReference type="EMBL" id="KAK9901688.1"/>
    </source>
</evidence>
<evidence type="ECO:0000256" key="4">
    <source>
        <dbReference type="ARBA" id="ARBA00022692"/>
    </source>
</evidence>
<keyword evidence="5" id="KW-0999">Mitochondrion inner membrane</keyword>
<organism evidence="10 11">
    <name type="scientific">Coccomyxa subellipsoidea</name>
    <dbReference type="NCBI Taxonomy" id="248742"/>
    <lineage>
        <taxon>Eukaryota</taxon>
        <taxon>Viridiplantae</taxon>
        <taxon>Chlorophyta</taxon>
        <taxon>core chlorophytes</taxon>
        <taxon>Trebouxiophyceae</taxon>
        <taxon>Trebouxiophyceae incertae sedis</taxon>
        <taxon>Coccomyxaceae</taxon>
        <taxon>Coccomyxa</taxon>
    </lineage>
</organism>
<dbReference type="PANTHER" id="PTHR13603">
    <property type="entry name" value="TRANSMEMBRANE PROTEIN 186"/>
    <property type="match status" value="1"/>
</dbReference>
<evidence type="ECO:0000256" key="9">
    <source>
        <dbReference type="SAM" id="Phobius"/>
    </source>
</evidence>
<proteinExistence type="inferred from homology"/>
<evidence type="ECO:0000256" key="2">
    <source>
        <dbReference type="ARBA" id="ARBA00007020"/>
    </source>
</evidence>